<dbReference type="GO" id="GO:0005634">
    <property type="term" value="C:nucleus"/>
    <property type="evidence" value="ECO:0007669"/>
    <property type="project" value="TreeGrafter"/>
</dbReference>
<protein>
    <recommendedName>
        <fullName evidence="6">JmjC domain-containing protein</fullName>
    </recommendedName>
</protein>
<evidence type="ECO:0008006" key="6">
    <source>
        <dbReference type="Google" id="ProtNLM"/>
    </source>
</evidence>
<feature type="region of interest" description="Disordered" evidence="1">
    <location>
        <begin position="117"/>
        <end position="136"/>
    </location>
</feature>
<dbReference type="GO" id="GO:0010468">
    <property type="term" value="P:regulation of gene expression"/>
    <property type="evidence" value="ECO:0007669"/>
    <property type="project" value="TreeGrafter"/>
</dbReference>
<feature type="region of interest" description="Disordered" evidence="1">
    <location>
        <begin position="429"/>
        <end position="504"/>
    </location>
</feature>
<feature type="compositionally biased region" description="Basic and acidic residues" evidence="1">
    <location>
        <begin position="117"/>
        <end position="129"/>
    </location>
</feature>
<dbReference type="Gene3D" id="2.60.120.650">
    <property type="entry name" value="Cupin"/>
    <property type="match status" value="1"/>
</dbReference>
<evidence type="ECO:0000256" key="1">
    <source>
        <dbReference type="SAM" id="MobiDB-lite"/>
    </source>
</evidence>
<dbReference type="InParanoid" id="A0A167MM77"/>
<dbReference type="Proteomes" id="UP000077315">
    <property type="component" value="Unassembled WGS sequence"/>
</dbReference>
<feature type="domain" description="JmjN" evidence="2">
    <location>
        <begin position="21"/>
        <end position="62"/>
    </location>
</feature>
<dbReference type="PANTHER" id="PTHR10694:SF7">
    <property type="entry name" value="[HISTONE H3]-TRIMETHYL-L-LYSINE(9) DEMETHYLASE"/>
    <property type="match status" value="1"/>
</dbReference>
<evidence type="ECO:0000313" key="4">
    <source>
        <dbReference type="EMBL" id="OAD73256.1"/>
    </source>
</evidence>
<evidence type="ECO:0000259" key="2">
    <source>
        <dbReference type="PROSITE" id="PS51183"/>
    </source>
</evidence>
<dbReference type="GO" id="GO:0000785">
    <property type="term" value="C:chromatin"/>
    <property type="evidence" value="ECO:0007669"/>
    <property type="project" value="TreeGrafter"/>
</dbReference>
<dbReference type="SMART" id="SM00558">
    <property type="entry name" value="JmjC"/>
    <property type="match status" value="1"/>
</dbReference>
<dbReference type="STRING" id="763407.A0A167MM77"/>
<dbReference type="SMART" id="SM00545">
    <property type="entry name" value="JmjN"/>
    <property type="match status" value="1"/>
</dbReference>
<reference evidence="5" key="1">
    <citation type="submission" date="2015-06" db="EMBL/GenBank/DDBJ databases">
        <title>Expansion of signal transduction pathways in fungi by whole-genome duplication.</title>
        <authorList>
            <consortium name="DOE Joint Genome Institute"/>
            <person name="Corrochano L.M."/>
            <person name="Kuo A."/>
            <person name="Marcet-Houben M."/>
            <person name="Polaino S."/>
            <person name="Salamov A."/>
            <person name="Villalobos J.M."/>
            <person name="Alvarez M.I."/>
            <person name="Avalos J."/>
            <person name="Benito E.P."/>
            <person name="Benoit I."/>
            <person name="Burger G."/>
            <person name="Camino L.P."/>
            <person name="Canovas D."/>
            <person name="Cerda-Olmedo E."/>
            <person name="Cheng J.-F."/>
            <person name="Dominguez A."/>
            <person name="Elias M."/>
            <person name="Eslava A.P."/>
            <person name="Glaser F."/>
            <person name="Grimwood J."/>
            <person name="Gutierrez G."/>
            <person name="Heitman J."/>
            <person name="Henrissat B."/>
            <person name="Iturriaga E.A."/>
            <person name="Lang B.F."/>
            <person name="Lavin J.L."/>
            <person name="Lee S."/>
            <person name="Li W."/>
            <person name="Lindquist E."/>
            <person name="Lopez-Garcia S."/>
            <person name="Luque E.M."/>
            <person name="Marcos A.T."/>
            <person name="Martin J."/>
            <person name="McCluskey K."/>
            <person name="Medina H.R."/>
            <person name="Miralles-Duran A."/>
            <person name="Miyazaki A."/>
            <person name="Munoz-Torres E."/>
            <person name="Oguiza J.A."/>
            <person name="Ohm R."/>
            <person name="Olmedo M."/>
            <person name="Orejas M."/>
            <person name="Ortiz-Castellanos L."/>
            <person name="Pisabarro A.G."/>
            <person name="Rodriguez-Romero J."/>
            <person name="Ruiz-Herrera J."/>
            <person name="Ruiz-Vazquez R."/>
            <person name="Sanz C."/>
            <person name="Schackwitz W."/>
            <person name="Schmutz J."/>
            <person name="Shahriari M."/>
            <person name="Shelest E."/>
            <person name="Silva-Franco F."/>
            <person name="Soanes D."/>
            <person name="Syed K."/>
            <person name="Tagua V.G."/>
            <person name="Talbot N.J."/>
            <person name="Thon M."/>
            <person name="De vries R.P."/>
            <person name="Wiebenga A."/>
            <person name="Yadav J.S."/>
            <person name="Braun E.L."/>
            <person name="Baker S."/>
            <person name="Garre V."/>
            <person name="Horwitz B."/>
            <person name="Torres-Martinez S."/>
            <person name="Idnurm A."/>
            <person name="Herrera-Estrella A."/>
            <person name="Gabaldon T."/>
            <person name="Grigoriev I.V."/>
        </authorList>
    </citation>
    <scope>NUCLEOTIDE SEQUENCE [LARGE SCALE GENOMIC DNA]</scope>
    <source>
        <strain evidence="5">NRRL 1555(-)</strain>
    </source>
</reference>
<dbReference type="SUPFAM" id="SSF51197">
    <property type="entry name" value="Clavaminate synthase-like"/>
    <property type="match status" value="1"/>
</dbReference>
<dbReference type="PANTHER" id="PTHR10694">
    <property type="entry name" value="LYSINE-SPECIFIC DEMETHYLASE"/>
    <property type="match status" value="1"/>
</dbReference>
<dbReference type="Pfam" id="PF02375">
    <property type="entry name" value="JmjN"/>
    <property type="match status" value="1"/>
</dbReference>
<dbReference type="GO" id="GO:0051864">
    <property type="term" value="F:histone H3K36 demethylase activity"/>
    <property type="evidence" value="ECO:0007669"/>
    <property type="project" value="TreeGrafter"/>
</dbReference>
<evidence type="ECO:0000259" key="3">
    <source>
        <dbReference type="PROSITE" id="PS51184"/>
    </source>
</evidence>
<dbReference type="VEuPathDB" id="FungiDB:PHYBLDRAFT_168609"/>
<organism evidence="4 5">
    <name type="scientific">Phycomyces blakesleeanus (strain ATCC 8743b / DSM 1359 / FGSC 10004 / NBRC 33097 / NRRL 1555)</name>
    <dbReference type="NCBI Taxonomy" id="763407"/>
    <lineage>
        <taxon>Eukaryota</taxon>
        <taxon>Fungi</taxon>
        <taxon>Fungi incertae sedis</taxon>
        <taxon>Mucoromycota</taxon>
        <taxon>Mucoromycotina</taxon>
        <taxon>Mucoromycetes</taxon>
        <taxon>Mucorales</taxon>
        <taxon>Phycomycetaceae</taxon>
        <taxon>Phycomyces</taxon>
    </lineage>
</organism>
<name>A0A167MM77_PHYB8</name>
<sequence length="590" mass="68384">MMPANRITPSEYYDQENGGKVPIFRPTMEQFKDFRKFILDIERYGREAGMVKVIPPKEWKDEFDASNQSLDHLKVEQPPIQSFIGTNEICKQELLSNEKDYTLGEWLSLCQEKEHRPPNILPNEDREKNPSNQFPSTFGSNIVPKGHYNTEYYREMEINYWHRLKDTTPYCGKSPSKSLFNAHAKGWNLNDLDGILRDKKVSIPPLTEPHLAFGMWKSTFAWHLEHLNLYSINYLHIGASKQWYAIPPGRFMSFEIIMGKTFPEMKDKCKSFLRHRAAVMSPRRLADHSIPVNKCVQHEGEFLITFPYSYHYGYNLDFNCSESVNFAINPWINVGCLPMLCGCTKEKYRVHYDTIKSFAIRYPVPPEMRSMCKPGTDELDPDSRDYRRYARYSLHAGIASHLCSASYQYCVCPEHMRFALEGLRTLTRSRPDNPLIVPRNSGSNSPHCSHCSSHCSSRRSSHRSSRRSSRRSSHGICNRCPRPSSGQTSGQTSHPALQRPFDQPLPRVYDQSSLRAYPMIFYQSSDQVFSQIPRQPYRQYIPQTYAQALEQIDGQAYNQPFHQVPNGIPRGVYNERYRQFAPPSPGRRSV</sequence>
<feature type="compositionally biased region" description="Basic residues" evidence="1">
    <location>
        <begin position="456"/>
        <end position="473"/>
    </location>
</feature>
<dbReference type="InterPro" id="IPR003349">
    <property type="entry name" value="JmjN"/>
</dbReference>
<dbReference type="Pfam" id="PF02373">
    <property type="entry name" value="JmjC"/>
    <property type="match status" value="1"/>
</dbReference>
<keyword evidence="5" id="KW-1185">Reference proteome</keyword>
<dbReference type="RefSeq" id="XP_018291296.1">
    <property type="nucleotide sequence ID" value="XM_018435903.1"/>
</dbReference>
<dbReference type="AlphaFoldDB" id="A0A167MM77"/>
<dbReference type="GeneID" id="28996809"/>
<gene>
    <name evidence="4" type="ORF">PHYBLDRAFT_168609</name>
</gene>
<dbReference type="FunCoup" id="A0A167MM77">
    <property type="interactions" value="283"/>
</dbReference>
<feature type="domain" description="JmjC" evidence="3">
    <location>
        <begin position="181"/>
        <end position="343"/>
    </location>
</feature>
<dbReference type="PROSITE" id="PS51184">
    <property type="entry name" value="JMJC"/>
    <property type="match status" value="1"/>
</dbReference>
<accession>A0A167MM77</accession>
<feature type="compositionally biased region" description="Polar residues" evidence="1">
    <location>
        <begin position="484"/>
        <end position="495"/>
    </location>
</feature>
<dbReference type="InterPro" id="IPR003347">
    <property type="entry name" value="JmjC_dom"/>
</dbReference>
<dbReference type="OrthoDB" id="9547406at2759"/>
<dbReference type="PROSITE" id="PS51183">
    <property type="entry name" value="JMJN"/>
    <property type="match status" value="1"/>
</dbReference>
<dbReference type="EMBL" id="KV440981">
    <property type="protein sequence ID" value="OAD73256.1"/>
    <property type="molecule type" value="Genomic_DNA"/>
</dbReference>
<evidence type="ECO:0000313" key="5">
    <source>
        <dbReference type="Proteomes" id="UP000077315"/>
    </source>
</evidence>
<proteinExistence type="predicted"/>
<dbReference type="GO" id="GO:0032454">
    <property type="term" value="F:histone H3K9 demethylase activity"/>
    <property type="evidence" value="ECO:0007669"/>
    <property type="project" value="TreeGrafter"/>
</dbReference>